<evidence type="ECO:0000313" key="1">
    <source>
        <dbReference type="EMBL" id="EEP60360.1"/>
    </source>
</evidence>
<protein>
    <submittedName>
        <fullName evidence="1">Uncharacterized protein</fullName>
    </submittedName>
</protein>
<name>C4FKN6_9AQUI</name>
<reference evidence="1 2" key="1">
    <citation type="submission" date="2009-04" db="EMBL/GenBank/DDBJ databases">
        <authorList>
            <person name="Reysenbach A.-L."/>
            <person name="Heidelberg J.F."/>
            <person name="Nelson W.C."/>
        </authorList>
    </citation>
    <scope>NUCLEOTIDE SEQUENCE [LARGE SCALE GENOMIC DNA]</scope>
    <source>
        <strain evidence="1 2">SS-5</strain>
    </source>
</reference>
<gene>
    <name evidence="1" type="ORF">SULYE_1136</name>
</gene>
<keyword evidence="2" id="KW-1185">Reference proteome</keyword>
<dbReference type="EMBL" id="ABZS01000107">
    <property type="protein sequence ID" value="EEP60360.1"/>
    <property type="molecule type" value="Genomic_DNA"/>
</dbReference>
<proteinExistence type="predicted"/>
<sequence length="37" mass="4342">MLKILKSKSFIQQILIATLQKIPFKPLLHKLKPNIKK</sequence>
<dbReference type="AlphaFoldDB" id="C4FKN6"/>
<dbReference type="Proteomes" id="UP000005540">
    <property type="component" value="Unassembled WGS sequence"/>
</dbReference>
<comment type="caution">
    <text evidence="1">The sequence shown here is derived from an EMBL/GenBank/DDBJ whole genome shotgun (WGS) entry which is preliminary data.</text>
</comment>
<evidence type="ECO:0000313" key="2">
    <source>
        <dbReference type="Proteomes" id="UP000005540"/>
    </source>
</evidence>
<organism evidence="1 2">
    <name type="scientific">Sulfurihydrogenibium yellowstonense SS-5</name>
    <dbReference type="NCBI Taxonomy" id="432331"/>
    <lineage>
        <taxon>Bacteria</taxon>
        <taxon>Pseudomonadati</taxon>
        <taxon>Aquificota</taxon>
        <taxon>Aquificia</taxon>
        <taxon>Aquificales</taxon>
        <taxon>Hydrogenothermaceae</taxon>
        <taxon>Sulfurihydrogenibium</taxon>
    </lineage>
</organism>
<accession>C4FKN6</accession>